<dbReference type="Pfam" id="PF00012">
    <property type="entry name" value="HSP70"/>
    <property type="match status" value="1"/>
</dbReference>
<dbReference type="Gene3D" id="3.30.420.40">
    <property type="match status" value="2"/>
</dbReference>
<evidence type="ECO:0000256" key="3">
    <source>
        <dbReference type="ARBA" id="ARBA00022741"/>
    </source>
</evidence>
<dbReference type="OrthoDB" id="2401965at2759"/>
<evidence type="ECO:0000256" key="1">
    <source>
        <dbReference type="ARBA" id="ARBA00004123"/>
    </source>
</evidence>
<dbReference type="Gene3D" id="3.30.30.30">
    <property type="match status" value="1"/>
</dbReference>
<evidence type="ECO:0000256" key="11">
    <source>
        <dbReference type="ARBA" id="ARBA00068399"/>
    </source>
</evidence>
<evidence type="ECO:0000256" key="2">
    <source>
        <dbReference type="ARBA" id="ARBA00007381"/>
    </source>
</evidence>
<evidence type="ECO:0000256" key="10">
    <source>
        <dbReference type="ARBA" id="ARBA00062310"/>
    </source>
</evidence>
<evidence type="ECO:0000256" key="4">
    <source>
        <dbReference type="ARBA" id="ARBA00022840"/>
    </source>
</evidence>
<dbReference type="GO" id="GO:0140662">
    <property type="term" value="F:ATP-dependent protein folding chaperone"/>
    <property type="evidence" value="ECO:0007669"/>
    <property type="project" value="InterPro"/>
</dbReference>
<evidence type="ECO:0000313" key="15">
    <source>
        <dbReference type="Proteomes" id="UP000054018"/>
    </source>
</evidence>
<keyword evidence="13" id="KW-0175">Coiled coil</keyword>
<dbReference type="SUPFAM" id="SSF100920">
    <property type="entry name" value="Heat shock protein 70kD (HSP70), peptide-binding domain"/>
    <property type="match status" value="1"/>
</dbReference>
<proteinExistence type="inferred from homology"/>
<comment type="subcellular location">
    <subcellularLocation>
        <location evidence="1">Nucleus</location>
    </subcellularLocation>
</comment>
<dbReference type="Proteomes" id="UP000054018">
    <property type="component" value="Unassembled WGS sequence"/>
</dbReference>
<organism evidence="14 15">
    <name type="scientific">Pisolithus microcarpus 441</name>
    <dbReference type="NCBI Taxonomy" id="765257"/>
    <lineage>
        <taxon>Eukaryota</taxon>
        <taxon>Fungi</taxon>
        <taxon>Dikarya</taxon>
        <taxon>Basidiomycota</taxon>
        <taxon>Agaricomycotina</taxon>
        <taxon>Agaricomycetes</taxon>
        <taxon>Agaricomycetidae</taxon>
        <taxon>Boletales</taxon>
        <taxon>Sclerodermatineae</taxon>
        <taxon>Pisolithaceae</taxon>
        <taxon>Pisolithus</taxon>
    </lineage>
</organism>
<dbReference type="FunFam" id="3.90.640.10:FF:000002">
    <property type="entry name" value="Heat shock 70 kDa"/>
    <property type="match status" value="1"/>
</dbReference>
<keyword evidence="3 12" id="KW-0547">Nucleotide-binding</keyword>
<evidence type="ECO:0000256" key="7">
    <source>
        <dbReference type="ARBA" id="ARBA00023163"/>
    </source>
</evidence>
<dbReference type="STRING" id="765257.A0A0C9ZM61"/>
<reference evidence="14 15" key="1">
    <citation type="submission" date="2014-04" db="EMBL/GenBank/DDBJ databases">
        <authorList>
            <consortium name="DOE Joint Genome Institute"/>
            <person name="Kuo A."/>
            <person name="Kohler A."/>
            <person name="Costa M.D."/>
            <person name="Nagy L.G."/>
            <person name="Floudas D."/>
            <person name="Copeland A."/>
            <person name="Barry K.W."/>
            <person name="Cichocki N."/>
            <person name="Veneault-Fourrey C."/>
            <person name="LaButti K."/>
            <person name="Lindquist E.A."/>
            <person name="Lipzen A."/>
            <person name="Lundell T."/>
            <person name="Morin E."/>
            <person name="Murat C."/>
            <person name="Sun H."/>
            <person name="Tunlid A."/>
            <person name="Henrissat B."/>
            <person name="Grigoriev I.V."/>
            <person name="Hibbett D.S."/>
            <person name="Martin F."/>
            <person name="Nordberg H.P."/>
            <person name="Cantor M.N."/>
            <person name="Hua S.X."/>
        </authorList>
    </citation>
    <scope>NUCLEOTIDE SEQUENCE [LARGE SCALE GENOMIC DNA]</scope>
    <source>
        <strain evidence="14 15">441</strain>
    </source>
</reference>
<dbReference type="InterPro" id="IPR018181">
    <property type="entry name" value="Heat_shock_70_CS"/>
</dbReference>
<evidence type="ECO:0000256" key="12">
    <source>
        <dbReference type="RuleBase" id="RU003322"/>
    </source>
</evidence>
<comment type="function">
    <text evidence="9">Transcriptional coregulator that functions together with transcription factor HSF1. Positively regulates the expression of laccase LAC1 during glucose starvation.</text>
</comment>
<dbReference type="PROSITE" id="PS01036">
    <property type="entry name" value="HSP70_3"/>
    <property type="match status" value="1"/>
</dbReference>
<dbReference type="FunFam" id="3.30.420.40:FF:000026">
    <property type="entry name" value="Heat shock protein 70"/>
    <property type="match status" value="1"/>
</dbReference>
<reference evidence="15" key="2">
    <citation type="submission" date="2015-01" db="EMBL/GenBank/DDBJ databases">
        <title>Evolutionary Origins and Diversification of the Mycorrhizal Mutualists.</title>
        <authorList>
            <consortium name="DOE Joint Genome Institute"/>
            <consortium name="Mycorrhizal Genomics Consortium"/>
            <person name="Kohler A."/>
            <person name="Kuo A."/>
            <person name="Nagy L.G."/>
            <person name="Floudas D."/>
            <person name="Copeland A."/>
            <person name="Barry K.W."/>
            <person name="Cichocki N."/>
            <person name="Veneault-Fourrey C."/>
            <person name="LaButti K."/>
            <person name="Lindquist E.A."/>
            <person name="Lipzen A."/>
            <person name="Lundell T."/>
            <person name="Morin E."/>
            <person name="Murat C."/>
            <person name="Riley R."/>
            <person name="Ohm R."/>
            <person name="Sun H."/>
            <person name="Tunlid A."/>
            <person name="Henrissat B."/>
            <person name="Grigoriev I.V."/>
            <person name="Hibbett D.S."/>
            <person name="Martin F."/>
        </authorList>
    </citation>
    <scope>NUCLEOTIDE SEQUENCE [LARGE SCALE GENOMIC DNA]</scope>
    <source>
        <strain evidence="15">441</strain>
    </source>
</reference>
<evidence type="ECO:0000256" key="9">
    <source>
        <dbReference type="ARBA" id="ARBA00058890"/>
    </source>
</evidence>
<dbReference type="PROSITE" id="PS00297">
    <property type="entry name" value="HSP70_1"/>
    <property type="match status" value="1"/>
</dbReference>
<dbReference type="FunFam" id="1.20.1270.10:FF:000016">
    <property type="entry name" value="Heat shock protein 70"/>
    <property type="match status" value="1"/>
</dbReference>
<keyword evidence="4 12" id="KW-0067">ATP-binding</keyword>
<keyword evidence="15" id="KW-1185">Reference proteome</keyword>
<dbReference type="SUPFAM" id="SSF100934">
    <property type="entry name" value="Heat shock protein 70kD (HSP70), C-terminal subdomain"/>
    <property type="match status" value="1"/>
</dbReference>
<dbReference type="GO" id="GO:0005634">
    <property type="term" value="C:nucleus"/>
    <property type="evidence" value="ECO:0007669"/>
    <property type="project" value="UniProtKB-SubCell"/>
</dbReference>
<dbReference type="PRINTS" id="PR00301">
    <property type="entry name" value="HEATSHOCK70"/>
</dbReference>
<dbReference type="Gene3D" id="2.60.34.10">
    <property type="entry name" value="Substrate Binding Domain Of DNAk, Chain A, domain 1"/>
    <property type="match status" value="1"/>
</dbReference>
<dbReference type="EMBL" id="KN833726">
    <property type="protein sequence ID" value="KIK23442.1"/>
    <property type="molecule type" value="Genomic_DNA"/>
</dbReference>
<sequence>MSQPKAIGIDLGTTDSRVGVWQNDRVEIIANDQGNRTTPSYIAFLDNGRLIGDAAKSQIAMNPRNTVSCAKRLIGRKFDDPEVRADIKYFPFEVVNRAGKPYIWTPEEISSMVLTKMKETAEAYLGYAVNNAVVTVPAYFNDSQRRATKDAGTIAGLNVLRIINEPTAAAIAYGLNKKVIGERNVLIFDLGGGTFDVSLLTIEDGIFEVKATAGHTHLGGVDFDNHLVDHFVQVFKRRHNKDISSSPRALCRLRTACERAKRALSTASRTSIEIDSLFEGIDFYTSITRARFEELCQDLFHRTLEPIEKVFRDSQTDKARVHEVVLVGGSTRIPAIEKLVSDYFNGKKPCKSINPAEAIAYGAAVQAAILSGDTSEKTQDLLLFDVAPLSLGIETTGGVMTPLIKRNTMVPTKKSEIFTHSDLSTYSDNQPSILIQVYEGERARTKDNNLLGKFELTGISLTPRGAFQIEATFDFDPNGILNVSASDRTTGKSNLITITNDKCRLSKEELERMVSEAEEYKAEDEAAAARIQSKNALESYAYNLRNSISDEKLAGKFDPADKTKLETAINDAISWLDRSQEASKEEYDDEQKELEAVANPIMQKLYSAAGAAGGPGGFPGAGGFPGGGAAPGGFPWRRWRGWSFSRGG</sequence>
<dbReference type="Gene3D" id="1.20.1270.10">
    <property type="match status" value="1"/>
</dbReference>
<dbReference type="FunFam" id="2.60.34.10:FF:000002">
    <property type="entry name" value="Heat shock 70 kDa"/>
    <property type="match status" value="1"/>
</dbReference>
<dbReference type="FunFam" id="3.30.420.40:FF:000172">
    <property type="entry name" value="Heat shock 70 kDa protein"/>
    <property type="match status" value="1"/>
</dbReference>
<dbReference type="InterPro" id="IPR043129">
    <property type="entry name" value="ATPase_NBD"/>
</dbReference>
<dbReference type="SUPFAM" id="SSF53067">
    <property type="entry name" value="Actin-like ATPase domain"/>
    <property type="match status" value="2"/>
</dbReference>
<dbReference type="Gene3D" id="3.90.640.10">
    <property type="entry name" value="Actin, Chain A, domain 4"/>
    <property type="match status" value="1"/>
</dbReference>
<evidence type="ECO:0000256" key="6">
    <source>
        <dbReference type="ARBA" id="ARBA00023016"/>
    </source>
</evidence>
<dbReference type="NCBIfam" id="NF001413">
    <property type="entry name" value="PRK00290.1"/>
    <property type="match status" value="1"/>
</dbReference>
<keyword evidence="6" id="KW-0346">Stress response</keyword>
<dbReference type="GO" id="GO:0005524">
    <property type="term" value="F:ATP binding"/>
    <property type="evidence" value="ECO:0007669"/>
    <property type="project" value="UniProtKB-KW"/>
</dbReference>
<dbReference type="InterPro" id="IPR029047">
    <property type="entry name" value="HSP70_peptide-bd_sf"/>
</dbReference>
<protein>
    <recommendedName>
        <fullName evidence="11">Transcriptional coregulator SSA1</fullName>
    </recommendedName>
</protein>
<keyword evidence="8" id="KW-0539">Nucleus</keyword>
<keyword evidence="5" id="KW-0805">Transcription regulation</keyword>
<accession>A0A0C9ZM61</accession>
<dbReference type="FunFam" id="3.30.30.30:FF:000001">
    <property type="entry name" value="heat shock 70 kDa protein-like"/>
    <property type="match status" value="1"/>
</dbReference>
<evidence type="ECO:0000313" key="14">
    <source>
        <dbReference type="EMBL" id="KIK23442.1"/>
    </source>
</evidence>
<dbReference type="InterPro" id="IPR029048">
    <property type="entry name" value="HSP70_C_sf"/>
</dbReference>
<dbReference type="HOGENOM" id="CLU_005965_2_1_1"/>
<gene>
    <name evidence="14" type="ORF">PISMIDRAFT_10927</name>
</gene>
<dbReference type="PROSITE" id="PS00329">
    <property type="entry name" value="HSP70_2"/>
    <property type="match status" value="1"/>
</dbReference>
<dbReference type="AlphaFoldDB" id="A0A0C9ZM61"/>
<name>A0A0C9ZM61_9AGAM</name>
<evidence type="ECO:0000256" key="13">
    <source>
        <dbReference type="SAM" id="Coils"/>
    </source>
</evidence>
<dbReference type="InterPro" id="IPR013126">
    <property type="entry name" value="Hsp_70_fam"/>
</dbReference>
<feature type="coiled-coil region" evidence="13">
    <location>
        <begin position="503"/>
        <end position="530"/>
    </location>
</feature>
<evidence type="ECO:0000256" key="5">
    <source>
        <dbReference type="ARBA" id="ARBA00023015"/>
    </source>
</evidence>
<dbReference type="PANTHER" id="PTHR19375">
    <property type="entry name" value="HEAT SHOCK PROTEIN 70KDA"/>
    <property type="match status" value="1"/>
</dbReference>
<comment type="subunit">
    <text evidence="10">Interacts with transcription factor HSF1 on chromatin.</text>
</comment>
<evidence type="ECO:0000256" key="8">
    <source>
        <dbReference type="ARBA" id="ARBA00023242"/>
    </source>
</evidence>
<comment type="similarity">
    <text evidence="2 12">Belongs to the heat shock protein 70 family.</text>
</comment>
<keyword evidence="7" id="KW-0804">Transcription</keyword>